<dbReference type="InterPro" id="IPR004631">
    <property type="entry name" value="4NH2But_aminotransferase_euk"/>
</dbReference>
<dbReference type="InterPro" id="IPR015422">
    <property type="entry name" value="PyrdxlP-dep_Trfase_small"/>
</dbReference>
<dbReference type="GeneID" id="4837077"/>
<dbReference type="AlphaFoldDB" id="A3LN65"/>
<name>A3LN65_PICST</name>
<dbReference type="GO" id="GO:0005739">
    <property type="term" value="C:mitochondrion"/>
    <property type="evidence" value="ECO:0007669"/>
    <property type="project" value="TreeGrafter"/>
</dbReference>
<dbReference type="PIRSF" id="PIRSF000521">
    <property type="entry name" value="Transaminase_4ab_Lys_Orn"/>
    <property type="match status" value="1"/>
</dbReference>
<dbReference type="GO" id="GO:0034386">
    <property type="term" value="F:4-aminobutyrate:2-oxoglutarate transaminase activity"/>
    <property type="evidence" value="ECO:0007669"/>
    <property type="project" value="UniProtKB-EC"/>
</dbReference>
<proteinExistence type="inferred from homology"/>
<dbReference type="SUPFAM" id="SSF53383">
    <property type="entry name" value="PLP-dependent transferases"/>
    <property type="match status" value="1"/>
</dbReference>
<evidence type="ECO:0000256" key="1">
    <source>
        <dbReference type="ARBA" id="ARBA00001933"/>
    </source>
</evidence>
<evidence type="ECO:0000256" key="7">
    <source>
        <dbReference type="ARBA" id="ARBA00022679"/>
    </source>
</evidence>
<dbReference type="EC" id="2.6.1.19" evidence="4"/>
<dbReference type="GO" id="GO:0030170">
    <property type="term" value="F:pyridoxal phosphate binding"/>
    <property type="evidence" value="ECO:0007669"/>
    <property type="project" value="InterPro"/>
</dbReference>
<dbReference type="InterPro" id="IPR015421">
    <property type="entry name" value="PyrdxlP-dep_Trfase_major"/>
</dbReference>
<comment type="catalytic activity">
    <reaction evidence="11">
        <text>4-aminobutanoate + 2-oxoglutarate = succinate semialdehyde + L-glutamate</text>
        <dbReference type="Rhea" id="RHEA:23352"/>
        <dbReference type="ChEBI" id="CHEBI:16810"/>
        <dbReference type="ChEBI" id="CHEBI:29985"/>
        <dbReference type="ChEBI" id="CHEBI:57706"/>
        <dbReference type="ChEBI" id="CHEBI:59888"/>
        <dbReference type="EC" id="2.6.1.19"/>
    </reaction>
</comment>
<keyword evidence="8 12" id="KW-0663">Pyridoxal phosphate</keyword>
<keyword evidence="6 13" id="KW-0032">Aminotransferase</keyword>
<dbReference type="PROSITE" id="PS00600">
    <property type="entry name" value="AA_TRANSFER_CLASS_3"/>
    <property type="match status" value="1"/>
</dbReference>
<dbReference type="InterPro" id="IPR015424">
    <property type="entry name" value="PyrdxlP-dep_Trfase"/>
</dbReference>
<evidence type="ECO:0000256" key="5">
    <source>
        <dbReference type="ARBA" id="ARBA00018543"/>
    </source>
</evidence>
<sequence>MLRASANALARRASARSLSSVAAKYFPSEPAHPQLVTPAIPGPKSIQLNNDLGEKFDNRATYFVADYKNSLGNYISDADGNKLLDVYCQIASIGLGYNNPALIEAAKSDEMVYALIDRPALACFPSTTYKEILEDGILAAAPPSMSRVWTALSGSDANETAYKAAFMYQHAKLRGDQDFSSEELTSVMDNATPGASEMKILSFDKGFHGRLFGSLSTTRSKAIHKLDIPAFQWPKAPFPKLKYPLDEFATENHAEELACLEAFEDILSQHKGASKVAAIIVEPVQAEGGDNHASSFFFQGLRDITIKHDVLMIVDEVQTGVGATGKMWAHEHWNLTTPPDMVTFSKKFQAAGFYYSNPQLQPNQPYRQFNTWCGDPSKAIIAKTIYQEIVKNDLVTRTAAVGDYLYGGLQLLASKYPAHIKNLRGENFGTFIAWDCRDAGARNEILIKCRDRGVNVGGCGDMAIRMRPTLTFEEKHANVFLQVLEDVLNYM</sequence>
<comment type="cofactor">
    <cofactor evidence="1">
        <name>pyridoxal 5'-phosphate</name>
        <dbReference type="ChEBI" id="CHEBI:597326"/>
    </cofactor>
</comment>
<dbReference type="Gene3D" id="3.40.640.10">
    <property type="entry name" value="Type I PLP-dependent aspartate aminotransferase-like (Major domain)"/>
    <property type="match status" value="1"/>
</dbReference>
<dbReference type="GO" id="GO:0009450">
    <property type="term" value="P:gamma-aminobutyric acid catabolic process"/>
    <property type="evidence" value="ECO:0007669"/>
    <property type="project" value="TreeGrafter"/>
</dbReference>
<dbReference type="HOGENOM" id="CLU_016922_12_0_1"/>
<protein>
    <recommendedName>
        <fullName evidence="5">4-aminobutyrate aminotransferase</fullName>
        <ecNumber evidence="4">2.6.1.19</ecNumber>
    </recommendedName>
    <alternativeName>
        <fullName evidence="10">GABA aminotransferase</fullName>
    </alternativeName>
    <alternativeName>
        <fullName evidence="9">Gamma-amino-N-butyrate transaminase</fullName>
    </alternativeName>
</protein>
<organism evidence="13 14">
    <name type="scientific">Scheffersomyces stipitis (strain ATCC 58785 / CBS 6054 / NBRC 10063 / NRRL Y-11545)</name>
    <name type="common">Yeast</name>
    <name type="synonym">Pichia stipitis</name>
    <dbReference type="NCBI Taxonomy" id="322104"/>
    <lineage>
        <taxon>Eukaryota</taxon>
        <taxon>Fungi</taxon>
        <taxon>Dikarya</taxon>
        <taxon>Ascomycota</taxon>
        <taxon>Saccharomycotina</taxon>
        <taxon>Pichiomycetes</taxon>
        <taxon>Debaryomycetaceae</taxon>
        <taxon>Scheffersomyces</taxon>
    </lineage>
</organism>
<evidence type="ECO:0000313" key="13">
    <source>
        <dbReference type="EMBL" id="ABN64276.1"/>
    </source>
</evidence>
<evidence type="ECO:0000256" key="9">
    <source>
        <dbReference type="ARBA" id="ARBA00030204"/>
    </source>
</evidence>
<comment type="similarity">
    <text evidence="2 12">Belongs to the class-III pyridoxal-phosphate-dependent aminotransferase family.</text>
</comment>
<evidence type="ECO:0000313" key="14">
    <source>
        <dbReference type="Proteomes" id="UP000002258"/>
    </source>
</evidence>
<evidence type="ECO:0000256" key="10">
    <source>
        <dbReference type="ARBA" id="ARBA00031787"/>
    </source>
</evidence>
<evidence type="ECO:0000256" key="8">
    <source>
        <dbReference type="ARBA" id="ARBA00022898"/>
    </source>
</evidence>
<dbReference type="OrthoDB" id="10260828at2759"/>
<dbReference type="InterPro" id="IPR005814">
    <property type="entry name" value="Aminotrans_3"/>
</dbReference>
<evidence type="ECO:0000256" key="2">
    <source>
        <dbReference type="ARBA" id="ARBA00008954"/>
    </source>
</evidence>
<dbReference type="InterPro" id="IPR049704">
    <property type="entry name" value="Aminotrans_3_PPA_site"/>
</dbReference>
<evidence type="ECO:0000256" key="12">
    <source>
        <dbReference type="RuleBase" id="RU003560"/>
    </source>
</evidence>
<evidence type="ECO:0000256" key="4">
    <source>
        <dbReference type="ARBA" id="ARBA00012912"/>
    </source>
</evidence>
<dbReference type="PANTHER" id="PTHR43206">
    <property type="entry name" value="AMINOTRANSFERASE"/>
    <property type="match status" value="1"/>
</dbReference>
<dbReference type="InParanoid" id="A3LN65"/>
<dbReference type="eggNOG" id="KOG1405">
    <property type="taxonomic scope" value="Eukaryota"/>
</dbReference>
<accession>A3LN65</accession>
<dbReference type="Gene3D" id="3.90.1150.10">
    <property type="entry name" value="Aspartate Aminotransferase, domain 1"/>
    <property type="match status" value="1"/>
</dbReference>
<dbReference type="KEGG" id="pic:PICST_54153"/>
<dbReference type="Pfam" id="PF00202">
    <property type="entry name" value="Aminotran_3"/>
    <property type="match status" value="1"/>
</dbReference>
<comment type="subunit">
    <text evidence="3">Homodimer and homotetramer.</text>
</comment>
<keyword evidence="14" id="KW-1185">Reference proteome</keyword>
<gene>
    <name evidence="13" type="primary">UGA1.1</name>
    <name evidence="13" type="ORF">PICST_54153</name>
</gene>
<dbReference type="Proteomes" id="UP000002258">
    <property type="component" value="Chromosome 2"/>
</dbReference>
<dbReference type="EMBL" id="CP000496">
    <property type="protein sequence ID" value="ABN64276.1"/>
    <property type="molecule type" value="Genomic_DNA"/>
</dbReference>
<dbReference type="CDD" id="cd00610">
    <property type="entry name" value="OAT_like"/>
    <property type="match status" value="1"/>
</dbReference>
<dbReference type="FunFam" id="3.40.640.10:FF:000029">
    <property type="entry name" value="4-aminobutyrate aminotransferase, mitochondrial"/>
    <property type="match status" value="1"/>
</dbReference>
<dbReference type="RefSeq" id="XP_001382305.1">
    <property type="nucleotide sequence ID" value="XM_001382268.1"/>
</dbReference>
<dbReference type="NCBIfam" id="TIGR00699">
    <property type="entry name" value="GABAtrns_euk"/>
    <property type="match status" value="1"/>
</dbReference>
<evidence type="ECO:0000256" key="6">
    <source>
        <dbReference type="ARBA" id="ARBA00022576"/>
    </source>
</evidence>
<reference evidence="13 14" key="1">
    <citation type="journal article" date="2007" name="Nat. Biotechnol.">
        <title>Genome sequence of the lignocellulose-bioconverting and xylose-fermenting yeast Pichia stipitis.</title>
        <authorList>
            <person name="Jeffries T.W."/>
            <person name="Grigoriev I.V."/>
            <person name="Grimwood J."/>
            <person name="Laplaza J.M."/>
            <person name="Aerts A."/>
            <person name="Salamov A."/>
            <person name="Schmutz J."/>
            <person name="Lindquist E."/>
            <person name="Dehal P."/>
            <person name="Shapiro H."/>
            <person name="Jin Y.S."/>
            <person name="Passoth V."/>
            <person name="Richardson P.M."/>
        </authorList>
    </citation>
    <scope>NUCLEOTIDE SEQUENCE [LARGE SCALE GENOMIC DNA]</scope>
    <source>
        <strain evidence="14">ATCC 58785 / CBS 6054 / NBRC 10063 / NRRL Y-11545</strain>
    </source>
</reference>
<dbReference type="OMA" id="CVEPVQS"/>
<evidence type="ECO:0000256" key="3">
    <source>
        <dbReference type="ARBA" id="ARBA00011839"/>
    </source>
</evidence>
<dbReference type="PANTHER" id="PTHR43206:SF1">
    <property type="entry name" value="4-AMINOBUTYRATE AMINOTRANSFERASE, MITOCHONDRIAL"/>
    <property type="match status" value="1"/>
</dbReference>
<keyword evidence="7 13" id="KW-0808">Transferase</keyword>
<evidence type="ECO:0000256" key="11">
    <source>
        <dbReference type="ARBA" id="ARBA00048021"/>
    </source>
</evidence>
<dbReference type="STRING" id="322104.A3LN65"/>